<dbReference type="InterPro" id="IPR045054">
    <property type="entry name" value="P4HA-like"/>
</dbReference>
<dbReference type="Proteomes" id="UP000799437">
    <property type="component" value="Unassembled WGS sequence"/>
</dbReference>
<dbReference type="Gene3D" id="2.60.120.620">
    <property type="entry name" value="q2cbj1_9rhob like domain"/>
    <property type="match status" value="1"/>
</dbReference>
<evidence type="ECO:0000313" key="8">
    <source>
        <dbReference type="Proteomes" id="UP000799437"/>
    </source>
</evidence>
<dbReference type="RefSeq" id="XP_033604900.1">
    <property type="nucleotide sequence ID" value="XM_033739855.1"/>
</dbReference>
<dbReference type="OrthoDB" id="69177at2759"/>
<evidence type="ECO:0000256" key="2">
    <source>
        <dbReference type="ARBA" id="ARBA00022723"/>
    </source>
</evidence>
<dbReference type="Pfam" id="PF13640">
    <property type="entry name" value="2OG-FeII_Oxy_3"/>
    <property type="match status" value="1"/>
</dbReference>
<dbReference type="FunFam" id="2.60.120.620:FF:000021">
    <property type="entry name" value="WGS project CABT00000000 data, contig 2.8"/>
    <property type="match status" value="1"/>
</dbReference>
<sequence>MAPKSKKNEKSSVTSARATTADVKLPSWPPFKPLLPEVDLRLHELVPNQILTVSNLFSSKLCKEYVNFLSSLPMVTTPGKPKKGEAVRVNDRFQVDDAAFAERLWCETALRNLIMGVNQEGALPLSDDGLEKLWGGYVVGLNPNIRIYRYSKGQFFDQHYDDSNNVVLPGTPSVPARTTWTLLLYLTSPATGCIGGETVFYPEDDLPKKSKAAKNQTVGPVVVGLEAGMALLHRHGAECMLHEGREVIQGEKWVIRSDLCVQR</sequence>
<evidence type="ECO:0000313" key="7">
    <source>
        <dbReference type="EMBL" id="KAF2762449.1"/>
    </source>
</evidence>
<name>A0A6A6WJ78_9PEZI</name>
<accession>A0A6A6WJ78</accession>
<dbReference type="GO" id="GO:0005783">
    <property type="term" value="C:endoplasmic reticulum"/>
    <property type="evidence" value="ECO:0007669"/>
    <property type="project" value="TreeGrafter"/>
</dbReference>
<dbReference type="InterPro" id="IPR044862">
    <property type="entry name" value="Pro_4_hyd_alph_FE2OG_OXY"/>
</dbReference>
<evidence type="ECO:0000256" key="5">
    <source>
        <dbReference type="ARBA" id="ARBA00023004"/>
    </source>
</evidence>
<organism evidence="7 8">
    <name type="scientific">Pseudovirgaria hyperparasitica</name>
    <dbReference type="NCBI Taxonomy" id="470096"/>
    <lineage>
        <taxon>Eukaryota</taxon>
        <taxon>Fungi</taxon>
        <taxon>Dikarya</taxon>
        <taxon>Ascomycota</taxon>
        <taxon>Pezizomycotina</taxon>
        <taxon>Dothideomycetes</taxon>
        <taxon>Dothideomycetes incertae sedis</taxon>
        <taxon>Acrospermales</taxon>
        <taxon>Acrospermaceae</taxon>
        <taxon>Pseudovirgaria</taxon>
    </lineage>
</organism>
<comment type="cofactor">
    <cofactor evidence="1">
        <name>L-ascorbate</name>
        <dbReference type="ChEBI" id="CHEBI:38290"/>
    </cofactor>
</comment>
<dbReference type="AlphaFoldDB" id="A0A6A6WJ78"/>
<dbReference type="GeneID" id="54480909"/>
<dbReference type="GO" id="GO:0031418">
    <property type="term" value="F:L-ascorbic acid binding"/>
    <property type="evidence" value="ECO:0007669"/>
    <property type="project" value="InterPro"/>
</dbReference>
<dbReference type="GO" id="GO:0005506">
    <property type="term" value="F:iron ion binding"/>
    <property type="evidence" value="ECO:0007669"/>
    <property type="project" value="InterPro"/>
</dbReference>
<gene>
    <name evidence="7" type="ORF">EJ05DRAFT_2142</name>
</gene>
<dbReference type="EMBL" id="ML996565">
    <property type="protein sequence ID" value="KAF2762449.1"/>
    <property type="molecule type" value="Genomic_DNA"/>
</dbReference>
<keyword evidence="3" id="KW-0223">Dioxygenase</keyword>
<keyword evidence="5" id="KW-0408">Iron</keyword>
<keyword evidence="8" id="KW-1185">Reference proteome</keyword>
<feature type="domain" description="Prolyl 4-hydroxylase alpha subunit" evidence="6">
    <location>
        <begin position="48"/>
        <end position="260"/>
    </location>
</feature>
<dbReference type="PANTHER" id="PTHR10869">
    <property type="entry name" value="PROLYL 4-HYDROXYLASE ALPHA SUBUNIT"/>
    <property type="match status" value="1"/>
</dbReference>
<proteinExistence type="predicted"/>
<reference evidence="7" key="1">
    <citation type="journal article" date="2020" name="Stud. Mycol.">
        <title>101 Dothideomycetes genomes: a test case for predicting lifestyles and emergence of pathogens.</title>
        <authorList>
            <person name="Haridas S."/>
            <person name="Albert R."/>
            <person name="Binder M."/>
            <person name="Bloem J."/>
            <person name="Labutti K."/>
            <person name="Salamov A."/>
            <person name="Andreopoulos B."/>
            <person name="Baker S."/>
            <person name="Barry K."/>
            <person name="Bills G."/>
            <person name="Bluhm B."/>
            <person name="Cannon C."/>
            <person name="Castanera R."/>
            <person name="Culley D."/>
            <person name="Daum C."/>
            <person name="Ezra D."/>
            <person name="Gonzalez J."/>
            <person name="Henrissat B."/>
            <person name="Kuo A."/>
            <person name="Liang C."/>
            <person name="Lipzen A."/>
            <person name="Lutzoni F."/>
            <person name="Magnuson J."/>
            <person name="Mondo S."/>
            <person name="Nolan M."/>
            <person name="Ohm R."/>
            <person name="Pangilinan J."/>
            <person name="Park H.-J."/>
            <person name="Ramirez L."/>
            <person name="Alfaro M."/>
            <person name="Sun H."/>
            <person name="Tritt A."/>
            <person name="Yoshinaga Y."/>
            <person name="Zwiers L.-H."/>
            <person name="Turgeon B."/>
            <person name="Goodwin S."/>
            <person name="Spatafora J."/>
            <person name="Crous P."/>
            <person name="Grigoriev I."/>
        </authorList>
    </citation>
    <scope>NUCLEOTIDE SEQUENCE</scope>
    <source>
        <strain evidence="7">CBS 121739</strain>
    </source>
</reference>
<protein>
    <recommendedName>
        <fullName evidence="6">Prolyl 4-hydroxylase alpha subunit domain-containing protein</fullName>
    </recommendedName>
</protein>
<dbReference type="InterPro" id="IPR006620">
    <property type="entry name" value="Pro_4_hyd_alph"/>
</dbReference>
<dbReference type="PANTHER" id="PTHR10869:SF236">
    <property type="entry name" value="PROLYL 4-HYDROXYLASE ALPHA SUBUNIT DOMAIN-CONTAINING PROTEIN"/>
    <property type="match status" value="1"/>
</dbReference>
<evidence type="ECO:0000256" key="3">
    <source>
        <dbReference type="ARBA" id="ARBA00022964"/>
    </source>
</evidence>
<evidence type="ECO:0000256" key="1">
    <source>
        <dbReference type="ARBA" id="ARBA00001961"/>
    </source>
</evidence>
<evidence type="ECO:0000259" key="6">
    <source>
        <dbReference type="SMART" id="SM00702"/>
    </source>
</evidence>
<dbReference type="GO" id="GO:0004656">
    <property type="term" value="F:procollagen-proline 4-dioxygenase activity"/>
    <property type="evidence" value="ECO:0007669"/>
    <property type="project" value="TreeGrafter"/>
</dbReference>
<keyword evidence="4" id="KW-0560">Oxidoreductase</keyword>
<keyword evidence="2" id="KW-0479">Metal-binding</keyword>
<dbReference type="SMART" id="SM00702">
    <property type="entry name" value="P4Hc"/>
    <property type="match status" value="1"/>
</dbReference>
<evidence type="ECO:0000256" key="4">
    <source>
        <dbReference type="ARBA" id="ARBA00023002"/>
    </source>
</evidence>